<proteinExistence type="predicted"/>
<dbReference type="Pfam" id="PF13609">
    <property type="entry name" value="Porin_4"/>
    <property type="match status" value="1"/>
</dbReference>
<evidence type="ECO:0000259" key="1">
    <source>
        <dbReference type="Pfam" id="PF13609"/>
    </source>
</evidence>
<evidence type="ECO:0000313" key="3">
    <source>
        <dbReference type="Proteomes" id="UP000019593"/>
    </source>
</evidence>
<dbReference type="InterPro" id="IPR033900">
    <property type="entry name" value="Gram_neg_porin_domain"/>
</dbReference>
<keyword evidence="3" id="KW-1185">Reference proteome</keyword>
<organism evidence="2 3">
    <name type="scientific">Roseicyclus elongatus DSM 19469</name>
    <dbReference type="NCBI Taxonomy" id="1294273"/>
    <lineage>
        <taxon>Bacteria</taxon>
        <taxon>Pseudomonadati</taxon>
        <taxon>Pseudomonadota</taxon>
        <taxon>Alphaproteobacteria</taxon>
        <taxon>Rhodobacterales</taxon>
        <taxon>Roseobacteraceae</taxon>
        <taxon>Roseicyclus</taxon>
    </lineage>
</organism>
<evidence type="ECO:0000313" key="2">
    <source>
        <dbReference type="EMBL" id="AHM03261.1"/>
    </source>
</evidence>
<feature type="domain" description="Porin" evidence="1">
    <location>
        <begin position="10"/>
        <end position="259"/>
    </location>
</feature>
<dbReference type="HOGENOM" id="CLU_825847_0_0_5"/>
<accession>W8S3B7</accession>
<dbReference type="AlphaFoldDB" id="W8S3B7"/>
<dbReference type="eggNOG" id="COG3203">
    <property type="taxonomic scope" value="Bacteria"/>
</dbReference>
<sequence length="282" mass="29166">MGIVGGDRYGDETEFWTSVDVFFTMSGETDGGLQFGAKVDLDEADNINGDGSDGVEVFLTGDFGGIYMGDTDGAYDRVLTENYGNPGSIDDSETLHAGYNNGAGLDGDYGGEIMRYEYSISGFRVAGSLELENGDDDYIWALGASYTFDFSGGSADVALAYQEDTGTNAELIGFTAGVTLDGGFTGGIMYQEGDSNNGGVDETFMGISAGYTFDAISIGVNYGIYEEDGSGDENDGFGIAATYDLGGGAEIRAAYANGDVGGAGAGTGNDGDAWSLGVRMSF</sequence>
<dbReference type="Gene3D" id="2.40.160.10">
    <property type="entry name" value="Porin"/>
    <property type="match status" value="1"/>
</dbReference>
<dbReference type="KEGG" id="red:roselon_00851"/>
<dbReference type="InterPro" id="IPR023614">
    <property type="entry name" value="Porin_dom_sf"/>
</dbReference>
<dbReference type="GO" id="GO:0016020">
    <property type="term" value="C:membrane"/>
    <property type="evidence" value="ECO:0007669"/>
    <property type="project" value="InterPro"/>
</dbReference>
<dbReference type="Proteomes" id="UP000019593">
    <property type="component" value="Chromosome"/>
</dbReference>
<reference evidence="2 3" key="1">
    <citation type="submission" date="2013-03" db="EMBL/GenBank/DDBJ databases">
        <authorList>
            <person name="Fiebig A."/>
            <person name="Goeker M."/>
            <person name="Klenk H.-P.P."/>
        </authorList>
    </citation>
    <scope>NUCLEOTIDE SEQUENCE [LARGE SCALE GENOMIC DNA]</scope>
    <source>
        <strain evidence="3">DSM 19469</strain>
    </source>
</reference>
<name>W8S3B7_9RHOB</name>
<protein>
    <submittedName>
        <fullName evidence="2">Porin</fullName>
    </submittedName>
</protein>
<dbReference type="GO" id="GO:0015288">
    <property type="term" value="F:porin activity"/>
    <property type="evidence" value="ECO:0007669"/>
    <property type="project" value="InterPro"/>
</dbReference>
<dbReference type="SUPFAM" id="SSF56935">
    <property type="entry name" value="Porins"/>
    <property type="match status" value="1"/>
</dbReference>
<dbReference type="STRING" id="1294273.roselon_00851"/>
<gene>
    <name evidence="2" type="ORF">roselon_00851</name>
</gene>
<dbReference type="EMBL" id="CP004372">
    <property type="protein sequence ID" value="AHM03261.1"/>
    <property type="molecule type" value="Genomic_DNA"/>
</dbReference>